<dbReference type="OrthoDB" id="5407957at2759"/>
<reference evidence="4" key="1">
    <citation type="journal article" date="2017" name="Nat. Ecol. Evol.">
        <title>Genome expansion and lineage-specific genetic innovations in the forest pathogenic fungi Armillaria.</title>
        <authorList>
            <person name="Sipos G."/>
            <person name="Prasanna A.N."/>
            <person name="Walter M.C."/>
            <person name="O'Connor E."/>
            <person name="Balint B."/>
            <person name="Krizsan K."/>
            <person name="Kiss B."/>
            <person name="Hess J."/>
            <person name="Varga T."/>
            <person name="Slot J."/>
            <person name="Riley R."/>
            <person name="Boka B."/>
            <person name="Rigling D."/>
            <person name="Barry K."/>
            <person name="Lee J."/>
            <person name="Mihaltcheva S."/>
            <person name="LaButti K."/>
            <person name="Lipzen A."/>
            <person name="Waldron R."/>
            <person name="Moloney N.M."/>
            <person name="Sperisen C."/>
            <person name="Kredics L."/>
            <person name="Vagvoelgyi C."/>
            <person name="Patrignani A."/>
            <person name="Fitzpatrick D."/>
            <person name="Nagy I."/>
            <person name="Doyle S."/>
            <person name="Anderson J.B."/>
            <person name="Grigoriev I.V."/>
            <person name="Gueldener U."/>
            <person name="Muensterkoetter M."/>
            <person name="Nagy L.G."/>
        </authorList>
    </citation>
    <scope>NUCLEOTIDE SEQUENCE [LARGE SCALE GENOMIC DNA]</scope>
    <source>
        <strain evidence="4">Ar21-2</strain>
    </source>
</reference>
<evidence type="ECO:0000313" key="3">
    <source>
        <dbReference type="EMBL" id="PBK94005.1"/>
    </source>
</evidence>
<dbReference type="AlphaFoldDB" id="A0A2H3DFJ9"/>
<dbReference type="Proteomes" id="UP000217790">
    <property type="component" value="Unassembled WGS sequence"/>
</dbReference>
<name>A0A2H3DFJ9_ARMGA</name>
<evidence type="ECO:0000313" key="4">
    <source>
        <dbReference type="Proteomes" id="UP000217790"/>
    </source>
</evidence>
<dbReference type="STRING" id="47427.A0A2H3DFJ9"/>
<sequence length="919" mass="100913">MGLYLSSCRRRRRRRHSNDSLRPHYQYSEESPLLGDPNVDDSQSTGNAIVNVVNKAVEIVAALKSGKYPSQDQVDSLLRWFSQSDILRESRYTRISEQGQRIIHDVHHLCSVMLIFGVEKNGDDRLQDLLFLADSISRPLDYAVEGGETAIEVDVHRKVPHPRDLGHDLDRFLEAAKSLMVLLFTSTTARIIVSNIVVLVQESVANFAGNISDVAQQVQGVAEGVGKIAEGVEATVEGLSKKSEVDANTPVSKVAHTTTQIEVAAREVADNAIAAADFGQNAKHRDSSDHQISTPRLHTDDSQPDSAAEGIQAILVEAHQDPRYTAALKTLLSLLEKYLFIWQELGTMLSQPSAPVSRFNSIAADIKFLLERLASGKSLDPLCATMGNLMTAVTSVPGKDHTVVQLRDYLTDLRGYLARACSDFSYVKSNRCRTDISQLIHRGRIILKAAHRAENILGSFIDEAQTFISALSKDHTTTRLLRAFTTLSTDIHDYLTSVRAPTTTRGSLYLSEAMWNDIAAVAMNAFLSLTRNIFRPNGAVIIPMPRVEYGDTKLDVAVDGRLMRVSLIDDARNEGWSAGVGGDPESDMPNWLTPSSIVVKRWSELHLDFAAATVPENGTAITSSNKVNICIDGVFSGARHKVVSLDDMGYFFRFKSLMGYEDEGVLGLDIGFGGLGGGTIDIILELVTQTTSEDQVDFSIASVTVTLPPSLDIGVELMDSRHWILNAMLTPIVLPLVKWFVRRELEKMVEQWIRSAINNLAHGLHAVRDETQKDGGQSVWTAIMNVISSGQPFGVSPVDEPDVRTETTVSLKGVQIQRVEADTGGVSQSTIAIGIAPQILPCKGELQPLASPAAMYEHVASEVSDQVIYAEERLVDVEQQVREGVTAAEGLIDRAGDKLARTESRERRIVGWRSHTFDM</sequence>
<feature type="domain" description="HAM1-like N-terminal" evidence="2">
    <location>
        <begin position="58"/>
        <end position="290"/>
    </location>
</feature>
<keyword evidence="4" id="KW-1185">Reference proteome</keyword>
<dbReference type="OMA" id="INKKTGW"/>
<dbReference type="InParanoid" id="A0A2H3DFJ9"/>
<dbReference type="PANTHER" id="PTHR31138">
    <property type="entry name" value="CHROMOSOME 19, WHOLE GENOME SHOTGUN SEQUENCE"/>
    <property type="match status" value="1"/>
</dbReference>
<protein>
    <recommendedName>
        <fullName evidence="2">HAM1-like N-terminal domain-containing protein</fullName>
    </recommendedName>
</protein>
<accession>A0A2H3DFJ9</accession>
<feature type="domain" description="HAM1-like N-terminal" evidence="2">
    <location>
        <begin position="313"/>
        <end position="559"/>
    </location>
</feature>
<dbReference type="InterPro" id="IPR045967">
    <property type="entry name" value="HAM1-like_N"/>
</dbReference>
<dbReference type="EMBL" id="KZ293655">
    <property type="protein sequence ID" value="PBK94005.1"/>
    <property type="molecule type" value="Genomic_DNA"/>
</dbReference>
<gene>
    <name evidence="3" type="ORF">ARMGADRAFT_1012151</name>
</gene>
<dbReference type="Pfam" id="PF19343">
    <property type="entry name" value="HAM1_N"/>
    <property type="match status" value="2"/>
</dbReference>
<proteinExistence type="predicted"/>
<evidence type="ECO:0000256" key="1">
    <source>
        <dbReference type="SAM" id="MobiDB-lite"/>
    </source>
</evidence>
<feature type="region of interest" description="Disordered" evidence="1">
    <location>
        <begin position="279"/>
        <end position="305"/>
    </location>
</feature>
<dbReference type="PANTHER" id="PTHR31138:SF1">
    <property type="entry name" value="PDZ DOMAIN-CONTAINING PROTEIN"/>
    <property type="match status" value="1"/>
</dbReference>
<feature type="region of interest" description="Disordered" evidence="1">
    <location>
        <begin position="1"/>
        <end position="40"/>
    </location>
</feature>
<evidence type="ECO:0000259" key="2">
    <source>
        <dbReference type="Pfam" id="PF19343"/>
    </source>
</evidence>
<organism evidence="3 4">
    <name type="scientific">Armillaria gallica</name>
    <name type="common">Bulbous honey fungus</name>
    <name type="synonym">Armillaria bulbosa</name>
    <dbReference type="NCBI Taxonomy" id="47427"/>
    <lineage>
        <taxon>Eukaryota</taxon>
        <taxon>Fungi</taxon>
        <taxon>Dikarya</taxon>
        <taxon>Basidiomycota</taxon>
        <taxon>Agaricomycotina</taxon>
        <taxon>Agaricomycetes</taxon>
        <taxon>Agaricomycetidae</taxon>
        <taxon>Agaricales</taxon>
        <taxon>Marasmiineae</taxon>
        <taxon>Physalacriaceae</taxon>
        <taxon>Armillaria</taxon>
    </lineage>
</organism>